<dbReference type="AlphaFoldDB" id="A0A8T1NA41"/>
<dbReference type="GO" id="GO:0008270">
    <property type="term" value="F:zinc ion binding"/>
    <property type="evidence" value="ECO:0007669"/>
    <property type="project" value="UniProtKB-KW"/>
</dbReference>
<evidence type="ECO:0000256" key="9">
    <source>
        <dbReference type="PROSITE-ProRule" id="PRU00470"/>
    </source>
</evidence>
<dbReference type="Pfam" id="PF03110">
    <property type="entry name" value="SBP"/>
    <property type="match status" value="1"/>
</dbReference>
<reference evidence="11" key="1">
    <citation type="submission" date="2020-12" db="EMBL/GenBank/DDBJ databases">
        <title>WGS assembly of Carya illinoinensis cv. Pawnee.</title>
        <authorList>
            <person name="Platts A."/>
            <person name="Shu S."/>
            <person name="Wright S."/>
            <person name="Barry K."/>
            <person name="Edger P."/>
            <person name="Pires J.C."/>
            <person name="Schmutz J."/>
        </authorList>
    </citation>
    <scope>NUCLEOTIDE SEQUENCE</scope>
    <source>
        <tissue evidence="11">Leaf</tissue>
    </source>
</reference>
<keyword evidence="12" id="KW-1185">Reference proteome</keyword>
<evidence type="ECO:0000313" key="12">
    <source>
        <dbReference type="Proteomes" id="UP000811609"/>
    </source>
</evidence>
<dbReference type="PANTHER" id="PTHR31251:SF180">
    <property type="entry name" value="SBP-TYPE DOMAIN-CONTAINING PROTEIN"/>
    <property type="match status" value="1"/>
</dbReference>
<comment type="caution">
    <text evidence="11">The sequence shown here is derived from an EMBL/GenBank/DDBJ whole genome shotgun (WGS) entry which is preliminary data.</text>
</comment>
<gene>
    <name evidence="11" type="ORF">CIPAW_14G024200</name>
</gene>
<protein>
    <recommendedName>
        <fullName evidence="10">SBP-type domain-containing protein</fullName>
    </recommendedName>
</protein>
<keyword evidence="4" id="KW-0862">Zinc</keyword>
<evidence type="ECO:0000256" key="6">
    <source>
        <dbReference type="ARBA" id="ARBA00023125"/>
    </source>
</evidence>
<evidence type="ECO:0000256" key="5">
    <source>
        <dbReference type="ARBA" id="ARBA00023015"/>
    </source>
</evidence>
<dbReference type="InterPro" id="IPR004333">
    <property type="entry name" value="SBP_dom"/>
</dbReference>
<dbReference type="PANTHER" id="PTHR31251">
    <property type="entry name" value="SQUAMOSA PROMOTER-BINDING-LIKE PROTEIN 4"/>
    <property type="match status" value="1"/>
</dbReference>
<dbReference type="Proteomes" id="UP000811609">
    <property type="component" value="Chromosome 14"/>
</dbReference>
<accession>A0A8T1NA41</accession>
<keyword evidence="5" id="KW-0805">Transcription regulation</keyword>
<evidence type="ECO:0000256" key="4">
    <source>
        <dbReference type="ARBA" id="ARBA00022833"/>
    </source>
</evidence>
<keyword evidence="7" id="KW-0804">Transcription</keyword>
<evidence type="ECO:0000313" key="11">
    <source>
        <dbReference type="EMBL" id="KAG6628596.1"/>
    </source>
</evidence>
<dbReference type="FunFam" id="4.10.1100.10:FF:000001">
    <property type="entry name" value="Squamosa promoter-binding-like protein 14"/>
    <property type="match status" value="1"/>
</dbReference>
<name>A0A8T1NA41_CARIL</name>
<evidence type="ECO:0000256" key="7">
    <source>
        <dbReference type="ARBA" id="ARBA00023163"/>
    </source>
</evidence>
<evidence type="ECO:0000256" key="3">
    <source>
        <dbReference type="ARBA" id="ARBA00022771"/>
    </source>
</evidence>
<organism evidence="11 12">
    <name type="scientific">Carya illinoinensis</name>
    <name type="common">Pecan</name>
    <dbReference type="NCBI Taxonomy" id="32201"/>
    <lineage>
        <taxon>Eukaryota</taxon>
        <taxon>Viridiplantae</taxon>
        <taxon>Streptophyta</taxon>
        <taxon>Embryophyta</taxon>
        <taxon>Tracheophyta</taxon>
        <taxon>Spermatophyta</taxon>
        <taxon>Magnoliopsida</taxon>
        <taxon>eudicotyledons</taxon>
        <taxon>Gunneridae</taxon>
        <taxon>Pentapetalae</taxon>
        <taxon>rosids</taxon>
        <taxon>fabids</taxon>
        <taxon>Fagales</taxon>
        <taxon>Juglandaceae</taxon>
        <taxon>Carya</taxon>
    </lineage>
</organism>
<keyword evidence="3 9" id="KW-0863">Zinc-finger</keyword>
<sequence length="367" mass="40922">MEIGENMVGQISNVERGQNGNNANIGWDIWELSTSRLDWSSCTSSLYTPTRATSDATTLPAESFSTTREAVTAYHALQFPHHHQLQYYHHSQQHQHEQLSLYSGAGSHCQPDPQLMCLKLGKRQYFEDTTLLANRDMAGLSSSVAGKRGKPYYGAGYVGIVGGPSSSPLLPPTVPRCQVEGCHMVLLNAKDYHRRHKVCDIHSKAPMVVVLGLEQRFCQQCSRFHPVSEFDESKRSCRRRLAGHNERRRKSAHDSANRNSAQGILAGQLILDRDWYTQSHGMEDLAGETQLPRPSYSLIPGGQQLQMFPEPHSCNRFHESDTHVTLDLMQASSSAFGSLLSASGKSKEEAEEECSNLWINSSFHPVV</sequence>
<dbReference type="GO" id="GO:0005634">
    <property type="term" value="C:nucleus"/>
    <property type="evidence" value="ECO:0007669"/>
    <property type="project" value="UniProtKB-SubCell"/>
</dbReference>
<dbReference type="EMBL" id="CM031822">
    <property type="protein sequence ID" value="KAG6628596.1"/>
    <property type="molecule type" value="Genomic_DNA"/>
</dbReference>
<feature type="domain" description="SBP-type" evidence="10">
    <location>
        <begin position="174"/>
        <end position="251"/>
    </location>
</feature>
<evidence type="ECO:0000256" key="1">
    <source>
        <dbReference type="ARBA" id="ARBA00004123"/>
    </source>
</evidence>
<proteinExistence type="predicted"/>
<keyword evidence="8" id="KW-0539">Nucleus</keyword>
<evidence type="ECO:0000259" key="10">
    <source>
        <dbReference type="PROSITE" id="PS51141"/>
    </source>
</evidence>
<dbReference type="PROSITE" id="PS51141">
    <property type="entry name" value="ZF_SBP"/>
    <property type="match status" value="1"/>
</dbReference>
<dbReference type="GO" id="GO:0003677">
    <property type="term" value="F:DNA binding"/>
    <property type="evidence" value="ECO:0007669"/>
    <property type="project" value="UniProtKB-KW"/>
</dbReference>
<comment type="subcellular location">
    <subcellularLocation>
        <location evidence="1">Nucleus</location>
    </subcellularLocation>
</comment>
<evidence type="ECO:0000256" key="2">
    <source>
        <dbReference type="ARBA" id="ARBA00022723"/>
    </source>
</evidence>
<keyword evidence="2" id="KW-0479">Metal-binding</keyword>
<evidence type="ECO:0000256" key="8">
    <source>
        <dbReference type="ARBA" id="ARBA00023242"/>
    </source>
</evidence>
<dbReference type="InterPro" id="IPR044817">
    <property type="entry name" value="SBP-like"/>
</dbReference>
<keyword evidence="6" id="KW-0238">DNA-binding</keyword>